<keyword evidence="3" id="KW-1185">Reference proteome</keyword>
<dbReference type="STRING" id="243090.RB9442"/>
<sequence>MPVAPTAKSAIWSGVRDESIGFCVNRRAYESVGEIASIYNVSGFTNPTPPADFGPRPKIPPTTTGRTMVRPLDVSVPSIRFIGIWLIGCFLWGSFDHSFATAEEENSKTPVAESAPTSPLLIGSAQRDITPPMGFPMSGYFHERLATDTRDPLFAKAVVFEQDGTTVVWVVCDLVGITRDLYEEVVRRSESLHGIPAKNHILSATHSHTAPDYKAHLVRHLRGELDEDEKKNSGSPYAAGLIDGIVCSIGDAISSKRAAKLLAGNATQSVPVSFNRRSVMKDGSIRTWQGESNPDRLRVAGPIDDQLGIVAVVDIESNRPFAICSSYALHLDTVGGTRWSADYPALMQRAVAENFGDDVLSIFGAGTCGDINHADPSRKERNSCEFIGHALGETLVKEARSMLAKSIETPSVTTPQLKYRHAVVPLPLQAPTKQSIARAKALVPRAREGEKIGFEDLVAANRDVQLDRLRNNPSWIDADDPANVWPMIAWEGVGNHLPVDVSTITVGDELAIVFLPGEVFVDLGLAIKRHSPFKTTMVIELSNCVETAYLPTHAAYAQGSYEVINSRTKPGSGEKLVAAALSLLRSAAADDAPAKYETLSELTAR</sequence>
<evidence type="ECO:0000313" key="3">
    <source>
        <dbReference type="Proteomes" id="UP000001025"/>
    </source>
</evidence>
<proteinExistence type="predicted"/>
<dbReference type="EnsemblBacteria" id="CAD76266">
    <property type="protein sequence ID" value="CAD76266"/>
    <property type="gene ID" value="RB9442"/>
</dbReference>
<dbReference type="HOGENOM" id="CLU_030011_5_0_0"/>
<dbReference type="Proteomes" id="UP000001025">
    <property type="component" value="Chromosome"/>
</dbReference>
<dbReference type="EMBL" id="BX294149">
    <property type="protein sequence ID" value="CAD76266.1"/>
    <property type="molecule type" value="Genomic_DNA"/>
</dbReference>
<dbReference type="KEGG" id="rba:RB9442"/>
<dbReference type="OrthoDB" id="9790058at2"/>
<dbReference type="InParanoid" id="Q7ULK3"/>
<organism evidence="2 3">
    <name type="scientific">Rhodopirellula baltica (strain DSM 10527 / NCIMB 13988 / SH1)</name>
    <dbReference type="NCBI Taxonomy" id="243090"/>
    <lineage>
        <taxon>Bacteria</taxon>
        <taxon>Pseudomonadati</taxon>
        <taxon>Planctomycetota</taxon>
        <taxon>Planctomycetia</taxon>
        <taxon>Pirellulales</taxon>
        <taxon>Pirellulaceae</taxon>
        <taxon>Rhodopirellula</taxon>
    </lineage>
</organism>
<name>Q7ULK3_RHOBA</name>
<dbReference type="eggNOG" id="COG3356">
    <property type="taxonomic scope" value="Bacteria"/>
</dbReference>
<protein>
    <recommendedName>
        <fullName evidence="1">Neutral/alkaline non-lysosomal ceramidase N-terminal domain-containing protein</fullName>
    </recommendedName>
</protein>
<gene>
    <name evidence="2" type="ordered locus">RB9442</name>
</gene>
<evidence type="ECO:0000313" key="2">
    <source>
        <dbReference type="EMBL" id="CAD76266.1"/>
    </source>
</evidence>
<accession>Q7ULK3</accession>
<dbReference type="PATRIC" id="fig|243090.15.peg.4525"/>
<dbReference type="Pfam" id="PF04734">
    <property type="entry name" value="Ceramidase_alk"/>
    <property type="match status" value="1"/>
</dbReference>
<evidence type="ECO:0000259" key="1">
    <source>
        <dbReference type="Pfam" id="PF04734"/>
    </source>
</evidence>
<dbReference type="InterPro" id="IPR031329">
    <property type="entry name" value="NEUT/ALK_ceramidase_N"/>
</dbReference>
<dbReference type="AlphaFoldDB" id="Q7ULK3"/>
<feature type="domain" description="Neutral/alkaline non-lysosomal ceramidase N-terminal" evidence="1">
    <location>
        <begin position="121"/>
        <end position="331"/>
    </location>
</feature>
<reference evidence="2 3" key="1">
    <citation type="journal article" date="2003" name="Proc. Natl. Acad. Sci. U.S.A.">
        <title>Complete genome sequence of the marine planctomycete Pirellula sp. strain 1.</title>
        <authorList>
            <person name="Gloeckner F.O."/>
            <person name="Kube M."/>
            <person name="Bauer M."/>
            <person name="Teeling H."/>
            <person name="Lombardot T."/>
            <person name="Ludwig W."/>
            <person name="Gade D."/>
            <person name="Beck A."/>
            <person name="Borzym K."/>
            <person name="Heitmann K."/>
            <person name="Rabus R."/>
            <person name="Schlesner H."/>
            <person name="Amann R."/>
            <person name="Reinhardt R."/>
        </authorList>
    </citation>
    <scope>NUCLEOTIDE SEQUENCE [LARGE SCALE GENOMIC DNA]</scope>
    <source>
        <strain evidence="3">DSM 10527 / NCIMB 13988 / SH1</strain>
    </source>
</reference>